<keyword evidence="1 4" id="KW-0812">Transmembrane</keyword>
<feature type="transmembrane region" description="Helical" evidence="4">
    <location>
        <begin position="9"/>
        <end position="27"/>
    </location>
</feature>
<keyword evidence="2 4" id="KW-1133">Transmembrane helix</keyword>
<dbReference type="RefSeq" id="WP_019691078.1">
    <property type="nucleotide sequence ID" value="NZ_AFOY02000015.1"/>
</dbReference>
<feature type="transmembrane region" description="Helical" evidence="4">
    <location>
        <begin position="245"/>
        <end position="264"/>
    </location>
</feature>
<dbReference type="CDD" id="cd06174">
    <property type="entry name" value="MFS"/>
    <property type="match status" value="1"/>
</dbReference>
<feature type="transmembrane region" description="Helical" evidence="4">
    <location>
        <begin position="212"/>
        <end position="239"/>
    </location>
</feature>
<feature type="transmembrane region" description="Helical" evidence="4">
    <location>
        <begin position="310"/>
        <end position="328"/>
    </location>
</feature>
<gene>
    <name evidence="6" type="ORF">HK44_003115</name>
</gene>
<dbReference type="PATRIC" id="fig|1042209.11.peg.2973"/>
<name>A0A010SI11_PSEFL</name>
<evidence type="ECO:0000256" key="2">
    <source>
        <dbReference type="ARBA" id="ARBA00022989"/>
    </source>
</evidence>
<dbReference type="InterPro" id="IPR011701">
    <property type="entry name" value="MFS"/>
</dbReference>
<dbReference type="Gene3D" id="1.20.1250.20">
    <property type="entry name" value="MFS general substrate transporter like domains"/>
    <property type="match status" value="2"/>
</dbReference>
<dbReference type="OrthoDB" id="9773404at2"/>
<dbReference type="InterPro" id="IPR052528">
    <property type="entry name" value="Sugar_transport-like"/>
</dbReference>
<evidence type="ECO:0000259" key="5">
    <source>
        <dbReference type="PROSITE" id="PS50850"/>
    </source>
</evidence>
<dbReference type="PANTHER" id="PTHR23526">
    <property type="entry name" value="INTEGRAL MEMBRANE TRANSPORT PROTEIN-RELATED"/>
    <property type="match status" value="1"/>
</dbReference>
<dbReference type="eggNOG" id="COG2271">
    <property type="taxonomic scope" value="Bacteria"/>
</dbReference>
<feature type="transmembrane region" description="Helical" evidence="4">
    <location>
        <begin position="349"/>
        <end position="371"/>
    </location>
</feature>
<evidence type="ECO:0000313" key="7">
    <source>
        <dbReference type="Proteomes" id="UP000022611"/>
    </source>
</evidence>
<dbReference type="EMBL" id="AFOY02000015">
    <property type="protein sequence ID" value="EXF92720.1"/>
    <property type="molecule type" value="Genomic_DNA"/>
</dbReference>
<comment type="caution">
    <text evidence="6">The sequence shown here is derived from an EMBL/GenBank/DDBJ whole genome shotgun (WGS) entry which is preliminary data.</text>
</comment>
<dbReference type="GO" id="GO:0022857">
    <property type="term" value="F:transmembrane transporter activity"/>
    <property type="evidence" value="ECO:0007669"/>
    <property type="project" value="InterPro"/>
</dbReference>
<dbReference type="AlphaFoldDB" id="A0A010SI11"/>
<dbReference type="InterPro" id="IPR020846">
    <property type="entry name" value="MFS_dom"/>
</dbReference>
<dbReference type="SUPFAM" id="SSF103473">
    <property type="entry name" value="MFS general substrate transporter"/>
    <property type="match status" value="1"/>
</dbReference>
<feature type="transmembrane region" description="Helical" evidence="4">
    <location>
        <begin position="145"/>
        <end position="165"/>
    </location>
</feature>
<dbReference type="PANTHER" id="PTHR23526:SF4">
    <property type="entry name" value="INTEGRAL MEMBRANE TRANSPORT PROTEIN"/>
    <property type="match status" value="1"/>
</dbReference>
<feature type="transmembrane region" description="Helical" evidence="4">
    <location>
        <begin position="171"/>
        <end position="191"/>
    </location>
</feature>
<feature type="transmembrane region" description="Helical" evidence="4">
    <location>
        <begin position="47"/>
        <end position="69"/>
    </location>
</feature>
<dbReference type="InterPro" id="IPR036259">
    <property type="entry name" value="MFS_trans_sf"/>
</dbReference>
<evidence type="ECO:0000256" key="1">
    <source>
        <dbReference type="ARBA" id="ARBA00022692"/>
    </source>
</evidence>
<evidence type="ECO:0000256" key="3">
    <source>
        <dbReference type="ARBA" id="ARBA00023136"/>
    </source>
</evidence>
<protein>
    <submittedName>
        <fullName evidence="6">Membrane protein</fullName>
    </submittedName>
</protein>
<feature type="transmembrane region" description="Helical" evidence="4">
    <location>
        <begin position="101"/>
        <end position="124"/>
    </location>
</feature>
<sequence>MTTRDKAKWLRFLILILGGGTIYKLANLKDAFYVPMQTFMGLTHTEIGLLLSANAIIATALFVVGGLLADRYDTRKLIPIGLLGTGSLGLYLATFPPFSNLLIVFSLLAVCADCIFWPSLLKAIRTLGDDQEQGRLFGLLEGGRGVIDTLVAFSALGVFVAMGSGEAGLKSAILFYSVIDILAGTLTWFLLKGGTTQSTAKPKNGLSNLLEAIKVPGIWLVSLNVFMVYIVYCGLTYFIPYLKDMYELPVALVGAYGIINQYFLKILGGPAGGFIADKQFKSTSRYLKWAFLALLPLMGVIMLIPKSPSFIYAGMAATLSFALIVFSMRGVFWAPMGEIGIPQHITGSAFGIGCLIGYAPGMFAYVIYGAILDHFPGQQGYNYVFSLMSVLAVLGFMVSSLLYQAVRNNATTTGQVSAART</sequence>
<feature type="transmembrane region" description="Helical" evidence="4">
    <location>
        <begin position="383"/>
        <end position="403"/>
    </location>
</feature>
<reference evidence="6 7" key="1">
    <citation type="journal article" date="2011" name="J. Bacteriol.">
        <title>Draft genome sequence of the polycyclic aromatic hydrocarbon-degrading, genetically engineered bioluminescent bioreporter Pseudomonas fluorescens HK44.</title>
        <authorList>
            <person name="Chauhan A."/>
            <person name="Layton A.C."/>
            <person name="Williams D.E."/>
            <person name="Smartt A.E."/>
            <person name="Ripp S."/>
            <person name="Karpinets T.V."/>
            <person name="Brown S.D."/>
            <person name="Sayler G.S."/>
        </authorList>
    </citation>
    <scope>NUCLEOTIDE SEQUENCE [LARGE SCALE GENOMIC DNA]</scope>
    <source>
        <strain evidence="6 7">HK44</strain>
    </source>
</reference>
<dbReference type="Pfam" id="PF07690">
    <property type="entry name" value="MFS_1"/>
    <property type="match status" value="1"/>
</dbReference>
<feature type="transmembrane region" description="Helical" evidence="4">
    <location>
        <begin position="76"/>
        <end position="95"/>
    </location>
</feature>
<feature type="domain" description="Major facilitator superfamily (MFS) profile" evidence="5">
    <location>
        <begin position="1"/>
        <end position="407"/>
    </location>
</feature>
<proteinExistence type="predicted"/>
<feature type="transmembrane region" description="Helical" evidence="4">
    <location>
        <begin position="285"/>
        <end position="304"/>
    </location>
</feature>
<dbReference type="Proteomes" id="UP000022611">
    <property type="component" value="Unassembled WGS sequence"/>
</dbReference>
<dbReference type="PROSITE" id="PS50850">
    <property type="entry name" value="MFS"/>
    <property type="match status" value="1"/>
</dbReference>
<evidence type="ECO:0000313" key="6">
    <source>
        <dbReference type="EMBL" id="EXF92720.1"/>
    </source>
</evidence>
<evidence type="ECO:0000256" key="4">
    <source>
        <dbReference type="SAM" id="Phobius"/>
    </source>
</evidence>
<accession>A0A010SI11</accession>
<dbReference type="HOGENOM" id="CLU_043790_0_0_6"/>
<organism evidence="6 7">
    <name type="scientific">Pseudomonas fluorescens HK44</name>
    <dbReference type="NCBI Taxonomy" id="1042209"/>
    <lineage>
        <taxon>Bacteria</taxon>
        <taxon>Pseudomonadati</taxon>
        <taxon>Pseudomonadota</taxon>
        <taxon>Gammaproteobacteria</taxon>
        <taxon>Pseudomonadales</taxon>
        <taxon>Pseudomonadaceae</taxon>
        <taxon>Pseudomonas</taxon>
    </lineage>
</organism>
<keyword evidence="3 4" id="KW-0472">Membrane</keyword>